<dbReference type="PROSITE" id="PS50994">
    <property type="entry name" value="INTEGRASE"/>
    <property type="match status" value="1"/>
</dbReference>
<dbReference type="PANTHER" id="PTHR46889:SF4">
    <property type="entry name" value="TRANSPOSASE INSO FOR INSERTION SEQUENCE ELEMENT IS911B-RELATED"/>
    <property type="match status" value="1"/>
</dbReference>
<dbReference type="Gene3D" id="3.30.420.10">
    <property type="entry name" value="Ribonuclease H-like superfamily/Ribonuclease H"/>
    <property type="match status" value="1"/>
</dbReference>
<dbReference type="SUPFAM" id="SSF53098">
    <property type="entry name" value="Ribonuclease H-like"/>
    <property type="match status" value="1"/>
</dbReference>
<keyword evidence="4" id="KW-1185">Reference proteome</keyword>
<feature type="region of interest" description="Disordered" evidence="1">
    <location>
        <begin position="185"/>
        <end position="226"/>
    </location>
</feature>
<dbReference type="InterPro" id="IPR050900">
    <property type="entry name" value="Transposase_IS3/IS150/IS904"/>
</dbReference>
<dbReference type="NCBIfam" id="NF033516">
    <property type="entry name" value="transpos_IS3"/>
    <property type="match status" value="1"/>
</dbReference>
<dbReference type="InterPro" id="IPR012337">
    <property type="entry name" value="RNaseH-like_sf"/>
</dbReference>
<sequence length="226" mass="25407">MLPNRVARLMRLAGIKAQIGYKRRPGINGGRPAVAIENTLDRQFDVSAPDKAWVTDITYIQTCEGFAYLAVVIDLYSRRVIGWAMQSRQTTDVVLQALLMAVWRRKPKDKVLVHLDQGSQFISMDWASFLKHHNLVHSMSRRGNCHDNAVAESFFNLLKREGYVAGSIVHAMKLARMCSTTSRCSTTRNASTSETECCRPSSSRSGRKSNPRVSTKFGAIHYGENR</sequence>
<dbReference type="GO" id="GO:0003676">
    <property type="term" value="F:nucleic acid binding"/>
    <property type="evidence" value="ECO:0007669"/>
    <property type="project" value="InterPro"/>
</dbReference>
<reference evidence="3 4" key="1">
    <citation type="submission" date="2020-08" db="EMBL/GenBank/DDBJ databases">
        <title>Genomic Encyclopedia of Type Strains, Phase IV (KMG-IV): sequencing the most valuable type-strain genomes for metagenomic binning, comparative biology and taxonomic classification.</title>
        <authorList>
            <person name="Goeker M."/>
        </authorList>
    </citation>
    <scope>NUCLEOTIDE SEQUENCE [LARGE SCALE GENOMIC DNA]</scope>
    <source>
        <strain evidence="3 4">DSM 100734</strain>
    </source>
</reference>
<gene>
    <name evidence="3" type="ORF">HNQ72_005412</name>
</gene>
<dbReference type="EMBL" id="JACHEG010000010">
    <property type="protein sequence ID" value="MBB6165564.1"/>
    <property type="molecule type" value="Genomic_DNA"/>
</dbReference>
<name>A0A7X0D2J4_9HYPH</name>
<evidence type="ECO:0000256" key="1">
    <source>
        <dbReference type="SAM" id="MobiDB-lite"/>
    </source>
</evidence>
<dbReference type="InterPro" id="IPR048020">
    <property type="entry name" value="Transpos_IS3"/>
</dbReference>
<dbReference type="AlphaFoldDB" id="A0A7X0D2J4"/>
<dbReference type="Pfam" id="PF00665">
    <property type="entry name" value="rve"/>
    <property type="match status" value="1"/>
</dbReference>
<accession>A0A7X0D2J4</accession>
<dbReference type="GO" id="GO:0015074">
    <property type="term" value="P:DNA integration"/>
    <property type="evidence" value="ECO:0007669"/>
    <property type="project" value="InterPro"/>
</dbReference>
<comment type="caution">
    <text evidence="3">The sequence shown here is derived from an EMBL/GenBank/DDBJ whole genome shotgun (WGS) entry which is preliminary data.</text>
</comment>
<dbReference type="InterPro" id="IPR036397">
    <property type="entry name" value="RNaseH_sf"/>
</dbReference>
<organism evidence="3 4">
    <name type="scientific">Rhizobium wenxiniae</name>
    <dbReference type="NCBI Taxonomy" id="1737357"/>
    <lineage>
        <taxon>Bacteria</taxon>
        <taxon>Pseudomonadati</taxon>
        <taxon>Pseudomonadota</taxon>
        <taxon>Alphaproteobacteria</taxon>
        <taxon>Hyphomicrobiales</taxon>
        <taxon>Rhizobiaceae</taxon>
        <taxon>Rhizobium/Agrobacterium group</taxon>
        <taxon>Rhizobium</taxon>
    </lineage>
</organism>
<protein>
    <submittedName>
        <fullName evidence="3">Putative transposase</fullName>
    </submittedName>
</protein>
<feature type="domain" description="Integrase catalytic" evidence="2">
    <location>
        <begin position="45"/>
        <end position="161"/>
    </location>
</feature>
<dbReference type="PANTHER" id="PTHR46889">
    <property type="entry name" value="TRANSPOSASE INSF FOR INSERTION SEQUENCE IS3B-RELATED"/>
    <property type="match status" value="1"/>
</dbReference>
<dbReference type="InterPro" id="IPR001584">
    <property type="entry name" value="Integrase_cat-core"/>
</dbReference>
<dbReference type="Proteomes" id="UP000547879">
    <property type="component" value="Unassembled WGS sequence"/>
</dbReference>
<proteinExistence type="predicted"/>
<evidence type="ECO:0000313" key="3">
    <source>
        <dbReference type="EMBL" id="MBB6165564.1"/>
    </source>
</evidence>
<evidence type="ECO:0000259" key="2">
    <source>
        <dbReference type="PROSITE" id="PS50994"/>
    </source>
</evidence>
<evidence type="ECO:0000313" key="4">
    <source>
        <dbReference type="Proteomes" id="UP000547879"/>
    </source>
</evidence>